<comment type="caution">
    <text evidence="2">The sequence shown here is derived from an EMBL/GenBank/DDBJ whole genome shotgun (WGS) entry which is preliminary data.</text>
</comment>
<name>A0ABR2F4N7_9ROSI</name>
<keyword evidence="3" id="KW-1185">Reference proteome</keyword>
<protein>
    <submittedName>
        <fullName evidence="2">Uncharacterized protein</fullName>
    </submittedName>
</protein>
<dbReference type="Proteomes" id="UP001472677">
    <property type="component" value="Unassembled WGS sequence"/>
</dbReference>
<keyword evidence="1" id="KW-0472">Membrane</keyword>
<organism evidence="2 3">
    <name type="scientific">Hibiscus sabdariffa</name>
    <name type="common">roselle</name>
    <dbReference type="NCBI Taxonomy" id="183260"/>
    <lineage>
        <taxon>Eukaryota</taxon>
        <taxon>Viridiplantae</taxon>
        <taxon>Streptophyta</taxon>
        <taxon>Embryophyta</taxon>
        <taxon>Tracheophyta</taxon>
        <taxon>Spermatophyta</taxon>
        <taxon>Magnoliopsida</taxon>
        <taxon>eudicotyledons</taxon>
        <taxon>Gunneridae</taxon>
        <taxon>Pentapetalae</taxon>
        <taxon>rosids</taxon>
        <taxon>malvids</taxon>
        <taxon>Malvales</taxon>
        <taxon>Malvaceae</taxon>
        <taxon>Malvoideae</taxon>
        <taxon>Hibiscus</taxon>
    </lineage>
</organism>
<dbReference type="EMBL" id="JBBPBM010000008">
    <property type="protein sequence ID" value="KAK8571970.1"/>
    <property type="molecule type" value="Genomic_DNA"/>
</dbReference>
<feature type="transmembrane region" description="Helical" evidence="1">
    <location>
        <begin position="39"/>
        <end position="56"/>
    </location>
</feature>
<accession>A0ABR2F4N7</accession>
<reference evidence="2 3" key="1">
    <citation type="journal article" date="2024" name="G3 (Bethesda)">
        <title>Genome assembly of Hibiscus sabdariffa L. provides insights into metabolisms of medicinal natural products.</title>
        <authorList>
            <person name="Kim T."/>
        </authorList>
    </citation>
    <scope>NUCLEOTIDE SEQUENCE [LARGE SCALE GENOMIC DNA]</scope>
    <source>
        <strain evidence="2">TK-2024</strain>
        <tissue evidence="2">Old leaves</tissue>
    </source>
</reference>
<gene>
    <name evidence="2" type="ORF">V6N12_028035</name>
</gene>
<keyword evidence="1" id="KW-0812">Transmembrane</keyword>
<sequence>MLVCPKAFGHDGNAANHTSSSPSTVSVCMSETIKVKGTTLALILLGMSTILALIIYKCIKGCRRNANDNNTDVVDVESQADNCRVIWSESNAYVVWVCYDAFQAQLLILVQLNV</sequence>
<evidence type="ECO:0000313" key="2">
    <source>
        <dbReference type="EMBL" id="KAK8571970.1"/>
    </source>
</evidence>
<proteinExistence type="predicted"/>
<evidence type="ECO:0000256" key="1">
    <source>
        <dbReference type="SAM" id="Phobius"/>
    </source>
</evidence>
<keyword evidence="1" id="KW-1133">Transmembrane helix</keyword>
<evidence type="ECO:0000313" key="3">
    <source>
        <dbReference type="Proteomes" id="UP001472677"/>
    </source>
</evidence>